<proteinExistence type="predicted"/>
<dbReference type="PANTHER" id="PTHR34145">
    <property type="entry name" value="OS02G0105600 PROTEIN"/>
    <property type="match status" value="1"/>
</dbReference>
<dbReference type="Gene3D" id="1.20.1280.50">
    <property type="match status" value="1"/>
</dbReference>
<gene>
    <name evidence="2" type="ORF">COLO4_14873</name>
</gene>
<dbReference type="AlphaFoldDB" id="A0A1R3JQV6"/>
<dbReference type="SUPFAM" id="SSF52047">
    <property type="entry name" value="RNI-like"/>
    <property type="match status" value="1"/>
</dbReference>
<keyword evidence="3" id="KW-1185">Reference proteome</keyword>
<reference evidence="3" key="1">
    <citation type="submission" date="2013-09" db="EMBL/GenBank/DDBJ databases">
        <title>Corchorus olitorius genome sequencing.</title>
        <authorList>
            <person name="Alam M."/>
            <person name="Haque M.S."/>
            <person name="Islam M.S."/>
            <person name="Emdad E.M."/>
            <person name="Islam M.M."/>
            <person name="Ahmed B."/>
            <person name="Halim A."/>
            <person name="Hossen Q.M.M."/>
            <person name="Hossain M.Z."/>
            <person name="Ahmed R."/>
            <person name="Khan M.M."/>
            <person name="Islam R."/>
            <person name="Rashid M.M."/>
            <person name="Khan S.A."/>
            <person name="Rahman M.S."/>
            <person name="Alam M."/>
            <person name="Yahiya A.S."/>
            <person name="Khan M.S."/>
            <person name="Azam M.S."/>
            <person name="Haque T."/>
            <person name="Lashkar M.Z.H."/>
            <person name="Akhand A.I."/>
            <person name="Morshed G."/>
            <person name="Roy S."/>
            <person name="Uddin K.S."/>
            <person name="Rabeya T."/>
            <person name="Hossain A.S."/>
            <person name="Chowdhury A."/>
            <person name="Snigdha A.R."/>
            <person name="Mortoza M.S."/>
            <person name="Matin S.A."/>
            <person name="Hoque S.M.E."/>
            <person name="Islam M.K."/>
            <person name="Roy D.K."/>
            <person name="Haider R."/>
            <person name="Moosa M.M."/>
            <person name="Elias S.M."/>
            <person name="Hasan A.M."/>
            <person name="Jahan S."/>
            <person name="Shafiuddin M."/>
            <person name="Mahmood N."/>
            <person name="Shommy N.S."/>
        </authorList>
    </citation>
    <scope>NUCLEOTIDE SEQUENCE [LARGE SCALE GENOMIC DNA]</scope>
    <source>
        <strain evidence="3">cv. O-4</strain>
    </source>
</reference>
<dbReference type="SUPFAM" id="SSF81383">
    <property type="entry name" value="F-box domain"/>
    <property type="match status" value="1"/>
</dbReference>
<dbReference type="PANTHER" id="PTHR34145:SF28">
    <property type="entry name" value="F-BOX DOMAIN-CONTAINING PROTEIN"/>
    <property type="match status" value="1"/>
</dbReference>
<organism evidence="2 3">
    <name type="scientific">Corchorus olitorius</name>
    <dbReference type="NCBI Taxonomy" id="93759"/>
    <lineage>
        <taxon>Eukaryota</taxon>
        <taxon>Viridiplantae</taxon>
        <taxon>Streptophyta</taxon>
        <taxon>Embryophyta</taxon>
        <taxon>Tracheophyta</taxon>
        <taxon>Spermatophyta</taxon>
        <taxon>Magnoliopsida</taxon>
        <taxon>eudicotyledons</taxon>
        <taxon>Gunneridae</taxon>
        <taxon>Pentapetalae</taxon>
        <taxon>rosids</taxon>
        <taxon>malvids</taxon>
        <taxon>Malvales</taxon>
        <taxon>Malvaceae</taxon>
        <taxon>Grewioideae</taxon>
        <taxon>Apeibeae</taxon>
        <taxon>Corchorus</taxon>
    </lineage>
</organism>
<dbReference type="InterPro" id="IPR055357">
    <property type="entry name" value="LRR_At1g61320_AtMIF1"/>
</dbReference>
<feature type="domain" description="F-box" evidence="1">
    <location>
        <begin position="6"/>
        <end position="42"/>
    </location>
</feature>
<dbReference type="STRING" id="93759.A0A1R3JQV6"/>
<dbReference type="PROSITE" id="PS50181">
    <property type="entry name" value="FBOX"/>
    <property type="match status" value="1"/>
</dbReference>
<protein>
    <recommendedName>
        <fullName evidence="1">F-box domain-containing protein</fullName>
    </recommendedName>
</protein>
<dbReference type="InterPro" id="IPR032675">
    <property type="entry name" value="LRR_dom_sf"/>
</dbReference>
<dbReference type="Pfam" id="PF23622">
    <property type="entry name" value="LRR_At1g61320_AtMIF1"/>
    <property type="match status" value="1"/>
</dbReference>
<name>A0A1R3JQV6_9ROSI</name>
<sequence>MEEENYDLISNLPFDILKRIISFLPLEQAMKTSQLSTVWRSLWVPVELNFNHEKQILDLVSKSYDIHQVWKLCSNSKFQGETETNIALAVKGVNEELFLQFLDRETEQVIKNLCLKLEPCSCFSPVLFSFSSLKILHVKSLSNLSKDIISALFSTSQFLETFKLENCNGLEILEIEATHFLRSLKVINCPDMVRVSVSATNLRTFWYQGKLPDQFQLKNTSNLVEMVLDLRNCKEFDCEDVLSLLASIKHIEILRISGWLFEWLCSAGVIFRMLDFEFEKLKELKWMDSVMNKNKKDSMACFLNICPVLEKLVIEIDPKRGSLVCPYFHHYWHEPHLWMDNSAMKCNSSKLENLKVVDLVGNCNEEDELMLIDLLLNKANLVKSVSVTSPDHHSWQVAKIPDDQLNQTWQPRDINQQNQKNVVLSLINGFLSRIFGEI</sequence>
<comment type="caution">
    <text evidence="2">The sequence shown here is derived from an EMBL/GenBank/DDBJ whole genome shotgun (WGS) entry which is preliminary data.</text>
</comment>
<accession>A0A1R3JQV6</accession>
<dbReference type="EMBL" id="AWUE01015471">
    <property type="protein sequence ID" value="OMO97121.1"/>
    <property type="molecule type" value="Genomic_DNA"/>
</dbReference>
<evidence type="ECO:0000259" key="1">
    <source>
        <dbReference type="PROSITE" id="PS50181"/>
    </source>
</evidence>
<dbReference type="Pfam" id="PF00646">
    <property type="entry name" value="F-box"/>
    <property type="match status" value="1"/>
</dbReference>
<evidence type="ECO:0000313" key="2">
    <source>
        <dbReference type="EMBL" id="OMO97121.1"/>
    </source>
</evidence>
<dbReference type="InterPro" id="IPR001810">
    <property type="entry name" value="F-box_dom"/>
</dbReference>
<dbReference type="Proteomes" id="UP000187203">
    <property type="component" value="Unassembled WGS sequence"/>
</dbReference>
<dbReference type="InterPro" id="IPR036047">
    <property type="entry name" value="F-box-like_dom_sf"/>
</dbReference>
<evidence type="ECO:0000313" key="3">
    <source>
        <dbReference type="Proteomes" id="UP000187203"/>
    </source>
</evidence>
<dbReference type="OrthoDB" id="976179at2759"/>
<dbReference type="InterPro" id="IPR053772">
    <property type="entry name" value="At1g61320/At1g61330-like"/>
</dbReference>
<dbReference type="Gene3D" id="3.80.10.10">
    <property type="entry name" value="Ribonuclease Inhibitor"/>
    <property type="match status" value="1"/>
</dbReference>